<feature type="compositionally biased region" description="Polar residues" evidence="1">
    <location>
        <begin position="222"/>
        <end position="232"/>
    </location>
</feature>
<dbReference type="InterPro" id="IPR056599">
    <property type="entry name" value="AAA_lid_fung"/>
</dbReference>
<dbReference type="GO" id="GO:0005524">
    <property type="term" value="F:ATP binding"/>
    <property type="evidence" value="ECO:0007669"/>
    <property type="project" value="InterPro"/>
</dbReference>
<feature type="compositionally biased region" description="Low complexity" evidence="1">
    <location>
        <begin position="75"/>
        <end position="85"/>
    </location>
</feature>
<evidence type="ECO:0000313" key="3">
    <source>
        <dbReference type="EMBL" id="KAH0558875.1"/>
    </source>
</evidence>
<dbReference type="InterPro" id="IPR027417">
    <property type="entry name" value="P-loop_NTPase"/>
</dbReference>
<dbReference type="Gene3D" id="3.40.50.300">
    <property type="entry name" value="P-loop containing nucleotide triphosphate hydrolases"/>
    <property type="match status" value="1"/>
</dbReference>
<dbReference type="Proteomes" id="UP000750711">
    <property type="component" value="Unassembled WGS sequence"/>
</dbReference>
<dbReference type="Pfam" id="PF22942">
    <property type="entry name" value="DUF7025"/>
    <property type="match status" value="1"/>
</dbReference>
<accession>A0A9P8LB26</accession>
<dbReference type="EMBL" id="JAGHQM010000714">
    <property type="protein sequence ID" value="KAH0558875.1"/>
    <property type="molecule type" value="Genomic_DNA"/>
</dbReference>
<dbReference type="Pfam" id="PF23232">
    <property type="entry name" value="AAA_lid_13"/>
    <property type="match status" value="1"/>
</dbReference>
<reference evidence="3" key="1">
    <citation type="submission" date="2021-03" db="EMBL/GenBank/DDBJ databases">
        <title>Comparative genomics and phylogenomic investigation of the class Geoglossomycetes provide insights into ecological specialization and systematics.</title>
        <authorList>
            <person name="Melie T."/>
            <person name="Pirro S."/>
            <person name="Miller A.N."/>
            <person name="Quandt A."/>
        </authorList>
    </citation>
    <scope>NUCLEOTIDE SEQUENCE</scope>
    <source>
        <strain evidence="3">CAQ_001_2017</strain>
    </source>
</reference>
<dbReference type="SUPFAM" id="SSF52540">
    <property type="entry name" value="P-loop containing nucleoside triphosphate hydrolases"/>
    <property type="match status" value="1"/>
</dbReference>
<feature type="region of interest" description="Disordered" evidence="1">
    <location>
        <begin position="1"/>
        <end position="91"/>
    </location>
</feature>
<dbReference type="InterPro" id="IPR003959">
    <property type="entry name" value="ATPase_AAA_core"/>
</dbReference>
<dbReference type="InterPro" id="IPR054289">
    <property type="entry name" value="DUF7025"/>
</dbReference>
<feature type="region of interest" description="Disordered" evidence="1">
    <location>
        <begin position="207"/>
        <end position="232"/>
    </location>
</feature>
<sequence length="1036" mass="116213">MPPEILTPDSSQSATDCLDATATTDSVHFPDGGTTPPARVPIRKTGNGLPEQQDPAVQPVDGLLGDGIPVGDEYQQGQGQSSSGSNDIQPKEYIKRIEDRLLFLEEKFRDLERDVASTPVRSPTPVVKESTFPSSNSESHEPLTSPPPRPLPFLSPWLPEESIEPKINRLSLPMGVTLRQLDLKNKPSSPKAIAAIEAYWQDVGHSHVARPDSSEQEASRLPSYSSETETKSPVQVRIRSSIIARLLSNVLGEEILKGAIFIYPFKAFISHEEAIRKEVGKVEKDTELNLELLQSVTKLDEQKRDVADENLTNGVGTGTGEPTVERDKLAYLQCLIEFMDEDMKYIWELREKIRLGTSLKSIAYTDLWHLFTPGEVIIPANGGKRHLFRVTHAVGARRYLSDRFEYIPALGEDHTAEGEVSASTQPPYLVTRDRLSPFYIDCFYLDFDGKVVGAVQARYMIQSYEGMRPITSLSVYPVKYAEGGTDKFRERGDKFVSMTRVGHKHYTGLSLDEPKEEIDSQVIVDPALAFLSRPEWTVKLGLPFVHCAGDARETLDIICGVKDCANHRDISIFDDNKFEKRLCEESLSVFTRPKPVEKLTDEELSLLCNRTYGFVLRSRKWSTLDLGLLQNVVTRDDGFNSLVLPEGHKELVRALVVAHAKGAMAVPEDAKEHQVDLVRGKGKGLIILLHGVPGVGKTSTAGDIGETASEVEENLEKNFQLAHKWGCVLLLDEADVFLQKRDKADMKRNSLVSVFLRVLEYYSGILFLTTNRVGTFDEAFKSRIHISLYYPALNKRSTLKVWKMNLERTKRGKEDFEIKESEIIAFAKHHYITSSKSGRWNGRQIRNAFQTAIALAEHEAKSPGSKGNASERCTPILRKGHFEKVAEASAEFNRYLVQVFSGDDDSRRAELDQVRLDDYKSHKSQPRIKVTGSNKQPSRHRYHETVEEEEPSSFSDSSDDNNDDGNSDSDISDSTSKNGNRKQRMDDEKKEKGSARKSATGKSAKRSKKTRWEVDSEEEESGPTSEEKQKPKKGRK</sequence>
<evidence type="ECO:0000313" key="4">
    <source>
        <dbReference type="Proteomes" id="UP000750711"/>
    </source>
</evidence>
<protein>
    <recommendedName>
        <fullName evidence="2">AAA+ ATPase domain-containing protein</fullName>
    </recommendedName>
</protein>
<dbReference type="GO" id="GO:0016887">
    <property type="term" value="F:ATP hydrolysis activity"/>
    <property type="evidence" value="ECO:0007669"/>
    <property type="project" value="InterPro"/>
</dbReference>
<feature type="compositionally biased region" description="Acidic residues" evidence="1">
    <location>
        <begin position="946"/>
        <end position="971"/>
    </location>
</feature>
<dbReference type="PANTHER" id="PTHR46411">
    <property type="entry name" value="FAMILY ATPASE, PUTATIVE-RELATED"/>
    <property type="match status" value="1"/>
</dbReference>
<evidence type="ECO:0000259" key="2">
    <source>
        <dbReference type="SMART" id="SM00382"/>
    </source>
</evidence>
<organism evidence="3 4">
    <name type="scientific">Trichoglossum hirsutum</name>
    <dbReference type="NCBI Taxonomy" id="265104"/>
    <lineage>
        <taxon>Eukaryota</taxon>
        <taxon>Fungi</taxon>
        <taxon>Dikarya</taxon>
        <taxon>Ascomycota</taxon>
        <taxon>Pezizomycotina</taxon>
        <taxon>Geoglossomycetes</taxon>
        <taxon>Geoglossales</taxon>
        <taxon>Geoglossaceae</taxon>
        <taxon>Trichoglossum</taxon>
    </lineage>
</organism>
<evidence type="ECO:0000256" key="1">
    <source>
        <dbReference type="SAM" id="MobiDB-lite"/>
    </source>
</evidence>
<comment type="caution">
    <text evidence="3">The sequence shown here is derived from an EMBL/GenBank/DDBJ whole genome shotgun (WGS) entry which is preliminary data.</text>
</comment>
<keyword evidence="4" id="KW-1185">Reference proteome</keyword>
<feature type="compositionally biased region" description="Basic and acidic residues" evidence="1">
    <location>
        <begin position="983"/>
        <end position="994"/>
    </location>
</feature>
<name>A0A9P8LB26_9PEZI</name>
<feature type="region of interest" description="Disordered" evidence="1">
    <location>
        <begin position="913"/>
        <end position="1036"/>
    </location>
</feature>
<gene>
    <name evidence="3" type="ORF">GP486_004494</name>
</gene>
<dbReference type="Pfam" id="PF00004">
    <property type="entry name" value="AAA"/>
    <property type="match status" value="1"/>
</dbReference>
<proteinExistence type="predicted"/>
<dbReference type="AlphaFoldDB" id="A0A9P8LB26"/>
<feature type="region of interest" description="Disordered" evidence="1">
    <location>
        <begin position="115"/>
        <end position="152"/>
    </location>
</feature>
<dbReference type="PANTHER" id="PTHR46411:SF2">
    <property type="entry name" value="AAA+ ATPASE DOMAIN-CONTAINING PROTEIN"/>
    <property type="match status" value="1"/>
</dbReference>
<feature type="compositionally biased region" description="Low complexity" evidence="1">
    <location>
        <begin position="14"/>
        <end position="25"/>
    </location>
</feature>
<dbReference type="InterPro" id="IPR003593">
    <property type="entry name" value="AAA+_ATPase"/>
</dbReference>
<dbReference type="SMART" id="SM00382">
    <property type="entry name" value="AAA"/>
    <property type="match status" value="1"/>
</dbReference>
<feature type="domain" description="AAA+ ATPase" evidence="2">
    <location>
        <begin position="683"/>
        <end position="794"/>
    </location>
</feature>